<dbReference type="KEGG" id="hja:BST95_12570"/>
<dbReference type="InterPro" id="IPR013656">
    <property type="entry name" value="PAS_4"/>
</dbReference>
<dbReference type="InterPro" id="IPR018062">
    <property type="entry name" value="HTH_AraC-typ_CS"/>
</dbReference>
<evidence type="ECO:0000313" key="6">
    <source>
        <dbReference type="Proteomes" id="UP000235162"/>
    </source>
</evidence>
<name>A0AAP8SPU5_9GAMM</name>
<dbReference type="PROSITE" id="PS01124">
    <property type="entry name" value="HTH_ARAC_FAMILY_2"/>
    <property type="match status" value="1"/>
</dbReference>
<dbReference type="PANTHER" id="PTHR46796:SF13">
    <property type="entry name" value="HTH-TYPE TRANSCRIPTIONAL ACTIVATOR RHAS"/>
    <property type="match status" value="1"/>
</dbReference>
<dbReference type="GO" id="GO:0003700">
    <property type="term" value="F:DNA-binding transcription factor activity"/>
    <property type="evidence" value="ECO:0007669"/>
    <property type="project" value="InterPro"/>
</dbReference>
<accession>A0AAP8SPU5</accession>
<dbReference type="EMBL" id="PKUR01000001">
    <property type="protein sequence ID" value="PLW88037.1"/>
    <property type="molecule type" value="Genomic_DNA"/>
</dbReference>
<dbReference type="SUPFAM" id="SSF46689">
    <property type="entry name" value="Homeodomain-like"/>
    <property type="match status" value="2"/>
</dbReference>
<comment type="caution">
    <text evidence="5">The sequence shown here is derived from an EMBL/GenBank/DDBJ whole genome shotgun (WGS) entry which is preliminary data.</text>
</comment>
<dbReference type="GO" id="GO:0043565">
    <property type="term" value="F:sequence-specific DNA binding"/>
    <property type="evidence" value="ECO:0007669"/>
    <property type="project" value="InterPro"/>
</dbReference>
<sequence length="237" mass="26614">MTNLVFDSLDQLQTQLGVLELVPDTHAWMKNTQGEFVYGNTLFTARFGMGHPGELLGKTDFDLAPPDLAQRYTEDDRRVLAGGRVNDRLEMIGSAAESLEWFLTSKWPVFNAAGAIIASFGMSRHLNPSERTAIPYRELDVPIRYIQAHFAESLSVADLANASNLSVSALERRFRRHLGKTPHQYIIEVRLEHARQLLLETDIPIGAIAAETGFADHSHLSRSFRQHYGQSPSSLRR</sequence>
<gene>
    <name evidence="5" type="ORF">C0029_05615</name>
</gene>
<dbReference type="InterPro" id="IPR009057">
    <property type="entry name" value="Homeodomain-like_sf"/>
</dbReference>
<dbReference type="InterPro" id="IPR018060">
    <property type="entry name" value="HTH_AraC"/>
</dbReference>
<dbReference type="InterPro" id="IPR050204">
    <property type="entry name" value="AraC_XylS_family_regulators"/>
</dbReference>
<dbReference type="PANTHER" id="PTHR46796">
    <property type="entry name" value="HTH-TYPE TRANSCRIPTIONAL ACTIVATOR RHAS-RELATED"/>
    <property type="match status" value="1"/>
</dbReference>
<protein>
    <submittedName>
        <fullName evidence="5">AraC family transcriptional regulator</fullName>
    </submittedName>
</protein>
<keyword evidence="1" id="KW-0805">Transcription regulation</keyword>
<dbReference type="InterPro" id="IPR035965">
    <property type="entry name" value="PAS-like_dom_sf"/>
</dbReference>
<keyword evidence="2" id="KW-0238">DNA-binding</keyword>
<evidence type="ECO:0000256" key="3">
    <source>
        <dbReference type="ARBA" id="ARBA00023163"/>
    </source>
</evidence>
<dbReference type="Pfam" id="PF08448">
    <property type="entry name" value="PAS_4"/>
    <property type="match status" value="1"/>
</dbReference>
<evidence type="ECO:0000256" key="2">
    <source>
        <dbReference type="ARBA" id="ARBA00023125"/>
    </source>
</evidence>
<dbReference type="SUPFAM" id="SSF55785">
    <property type="entry name" value="PYP-like sensor domain (PAS domain)"/>
    <property type="match status" value="1"/>
</dbReference>
<feature type="domain" description="HTH araC/xylS-type" evidence="4">
    <location>
        <begin position="140"/>
        <end position="237"/>
    </location>
</feature>
<dbReference type="PROSITE" id="PS00041">
    <property type="entry name" value="HTH_ARAC_FAMILY_1"/>
    <property type="match status" value="1"/>
</dbReference>
<evidence type="ECO:0000259" key="4">
    <source>
        <dbReference type="PROSITE" id="PS01124"/>
    </source>
</evidence>
<keyword evidence="3" id="KW-0804">Transcription</keyword>
<keyword evidence="6" id="KW-1185">Reference proteome</keyword>
<proteinExistence type="predicted"/>
<dbReference type="Pfam" id="PF12833">
    <property type="entry name" value="HTH_18"/>
    <property type="match status" value="1"/>
</dbReference>
<dbReference type="Gene3D" id="3.30.450.20">
    <property type="entry name" value="PAS domain"/>
    <property type="match status" value="1"/>
</dbReference>
<evidence type="ECO:0000256" key="1">
    <source>
        <dbReference type="ARBA" id="ARBA00023015"/>
    </source>
</evidence>
<dbReference type="RefSeq" id="WP_084199868.1">
    <property type="nucleotide sequence ID" value="NZ_BMYL01000005.1"/>
</dbReference>
<dbReference type="Gene3D" id="1.10.10.60">
    <property type="entry name" value="Homeodomain-like"/>
    <property type="match status" value="1"/>
</dbReference>
<evidence type="ECO:0000313" key="5">
    <source>
        <dbReference type="EMBL" id="PLW88037.1"/>
    </source>
</evidence>
<reference evidence="5 6" key="1">
    <citation type="submission" date="2018-01" db="EMBL/GenBank/DDBJ databases">
        <title>The draft genome sequence of Halioglobus japonicus S1-36.</title>
        <authorList>
            <person name="Du Z.-J."/>
            <person name="Shi M.-J."/>
        </authorList>
    </citation>
    <scope>NUCLEOTIDE SEQUENCE [LARGE SCALE GENOMIC DNA]</scope>
    <source>
        <strain evidence="5 6">S1-36</strain>
    </source>
</reference>
<organism evidence="5 6">
    <name type="scientific">Halioglobus japonicus</name>
    <dbReference type="NCBI Taxonomy" id="930805"/>
    <lineage>
        <taxon>Bacteria</taxon>
        <taxon>Pseudomonadati</taxon>
        <taxon>Pseudomonadota</taxon>
        <taxon>Gammaproteobacteria</taxon>
        <taxon>Cellvibrionales</taxon>
        <taxon>Halieaceae</taxon>
        <taxon>Halioglobus</taxon>
    </lineage>
</organism>
<dbReference type="SMART" id="SM00342">
    <property type="entry name" value="HTH_ARAC"/>
    <property type="match status" value="1"/>
</dbReference>
<dbReference type="Proteomes" id="UP000235162">
    <property type="component" value="Unassembled WGS sequence"/>
</dbReference>
<dbReference type="AlphaFoldDB" id="A0AAP8SPU5"/>